<evidence type="ECO:0000259" key="1">
    <source>
        <dbReference type="Pfam" id="PF13472"/>
    </source>
</evidence>
<dbReference type="InterPro" id="IPR036514">
    <property type="entry name" value="SGNH_hydro_sf"/>
</dbReference>
<sequence>MGHLVLLGDSVFDNAAYVGGGPDVAAQVRDRLPSGWRATLRAVDGSLIGGVERQLDRLPADATHLVVSTGGNDALGYASVLEAGARSVAEAVERLATIRERFGRDYETMLDRVLERGLPTAVCTIYDTRIPEPRRRLVVAALCLLNDRITRAAFARGLPLVDLRLVCDRDEDYANPIEPSVRGGEKIAAAIAGLAVGPMSGEPGGGGERSVVAAR</sequence>
<gene>
    <name evidence="2" type="ORF">IGS68_25535</name>
</gene>
<accession>A0ABX7B6R0</accession>
<feature type="domain" description="SGNH hydrolase-type esterase" evidence="1">
    <location>
        <begin position="6"/>
        <end position="172"/>
    </location>
</feature>
<evidence type="ECO:0000313" key="2">
    <source>
        <dbReference type="EMBL" id="QQP89310.1"/>
    </source>
</evidence>
<dbReference type="Gene3D" id="3.40.50.1110">
    <property type="entry name" value="SGNH hydrolase"/>
    <property type="match status" value="1"/>
</dbReference>
<evidence type="ECO:0000313" key="3">
    <source>
        <dbReference type="Proteomes" id="UP000595197"/>
    </source>
</evidence>
<reference evidence="2" key="1">
    <citation type="submission" date="2021-02" db="EMBL/GenBank/DDBJ databases">
        <title>Skermanella TT6 skin isolate.</title>
        <authorList>
            <person name="Lee K."/>
            <person name="Ganzorig M."/>
        </authorList>
    </citation>
    <scope>NUCLEOTIDE SEQUENCE</scope>
    <source>
        <strain evidence="2">TT6</strain>
    </source>
</reference>
<dbReference type="GO" id="GO:0016787">
    <property type="term" value="F:hydrolase activity"/>
    <property type="evidence" value="ECO:0007669"/>
    <property type="project" value="UniProtKB-KW"/>
</dbReference>
<dbReference type="InterPro" id="IPR013830">
    <property type="entry name" value="SGNH_hydro"/>
</dbReference>
<dbReference type="EMBL" id="CP067420">
    <property type="protein sequence ID" value="QQP89310.1"/>
    <property type="molecule type" value="Genomic_DNA"/>
</dbReference>
<dbReference type="SUPFAM" id="SSF52266">
    <property type="entry name" value="SGNH hydrolase"/>
    <property type="match status" value="1"/>
</dbReference>
<proteinExistence type="predicted"/>
<keyword evidence="3" id="KW-1185">Reference proteome</keyword>
<keyword evidence="2" id="KW-0378">Hydrolase</keyword>
<dbReference type="Pfam" id="PF13472">
    <property type="entry name" value="Lipase_GDSL_2"/>
    <property type="match status" value="1"/>
</dbReference>
<dbReference type="Proteomes" id="UP000595197">
    <property type="component" value="Chromosome"/>
</dbReference>
<dbReference type="RefSeq" id="WP_201075410.1">
    <property type="nucleotide sequence ID" value="NZ_CP067420.1"/>
</dbReference>
<name>A0ABX7B6R0_9PROT</name>
<organism evidence="2 3">
    <name type="scientific">Skermanella cutis</name>
    <dbReference type="NCBI Taxonomy" id="2775420"/>
    <lineage>
        <taxon>Bacteria</taxon>
        <taxon>Pseudomonadati</taxon>
        <taxon>Pseudomonadota</taxon>
        <taxon>Alphaproteobacteria</taxon>
        <taxon>Rhodospirillales</taxon>
        <taxon>Azospirillaceae</taxon>
        <taxon>Skermanella</taxon>
    </lineage>
</organism>
<protein>
    <submittedName>
        <fullName evidence="2">SGNH/GDSL hydrolase family protein</fullName>
    </submittedName>
</protein>